<keyword evidence="1" id="KW-0433">Leucine-rich repeat</keyword>
<dbReference type="PhylomeDB" id="Q16P50"/>
<keyword evidence="6" id="KW-0812">Transmembrane</keyword>
<evidence type="ECO:0000256" key="1">
    <source>
        <dbReference type="ARBA" id="ARBA00022614"/>
    </source>
</evidence>
<dbReference type="HOGENOM" id="CLU_000288_18_6_1"/>
<dbReference type="STRING" id="7159.Q16P50"/>
<keyword evidence="3" id="KW-0677">Repeat</keyword>
<dbReference type="PaxDb" id="7159-AAEL011760-PA"/>
<dbReference type="AlphaFoldDB" id="Q16P50"/>
<dbReference type="VEuPathDB" id="VectorBase:AAEL025736"/>
<dbReference type="SMART" id="SM00365">
    <property type="entry name" value="LRR_SD22"/>
    <property type="match status" value="7"/>
</dbReference>
<dbReference type="InterPro" id="IPR050467">
    <property type="entry name" value="LRFN"/>
</dbReference>
<dbReference type="SUPFAM" id="SSF52047">
    <property type="entry name" value="RNI-like"/>
    <property type="match status" value="1"/>
</dbReference>
<dbReference type="eggNOG" id="KOG0619">
    <property type="taxonomic scope" value="Eukaryota"/>
</dbReference>
<dbReference type="InterPro" id="IPR032675">
    <property type="entry name" value="LRR_dom_sf"/>
</dbReference>
<reference evidence="7" key="3">
    <citation type="submission" date="2012-09" db="EMBL/GenBank/DDBJ databases">
        <authorList>
            <consortium name="VectorBase"/>
        </authorList>
    </citation>
    <scope>NUCLEOTIDE SEQUENCE</scope>
    <source>
        <strain evidence="7">Liverpool</strain>
    </source>
</reference>
<feature type="transmembrane region" description="Helical" evidence="6">
    <location>
        <begin position="12"/>
        <end position="34"/>
    </location>
</feature>
<protein>
    <submittedName>
        <fullName evidence="7">AAEL011760-PA</fullName>
    </submittedName>
</protein>
<feature type="compositionally biased region" description="Pro residues" evidence="5">
    <location>
        <begin position="651"/>
        <end position="661"/>
    </location>
</feature>
<dbReference type="Gene3D" id="3.80.10.10">
    <property type="entry name" value="Ribonuclease Inhibitor"/>
    <property type="match status" value="3"/>
</dbReference>
<feature type="region of interest" description="Disordered" evidence="5">
    <location>
        <begin position="651"/>
        <end position="670"/>
    </location>
</feature>
<keyword evidence="6" id="KW-0472">Membrane</keyword>
<dbReference type="InterPro" id="IPR003591">
    <property type="entry name" value="Leu-rich_rpt_typical-subtyp"/>
</dbReference>
<dbReference type="Pfam" id="PF00560">
    <property type="entry name" value="LRR_1"/>
    <property type="match status" value="1"/>
</dbReference>
<dbReference type="Pfam" id="PF13855">
    <property type="entry name" value="LRR_8"/>
    <property type="match status" value="4"/>
</dbReference>
<evidence type="ECO:0000256" key="5">
    <source>
        <dbReference type="SAM" id="MobiDB-lite"/>
    </source>
</evidence>
<organism evidence="7 8">
    <name type="scientific">Aedes aegypti</name>
    <name type="common">Yellowfever mosquito</name>
    <name type="synonym">Culex aegypti</name>
    <dbReference type="NCBI Taxonomy" id="7159"/>
    <lineage>
        <taxon>Eukaryota</taxon>
        <taxon>Metazoa</taxon>
        <taxon>Ecdysozoa</taxon>
        <taxon>Arthropoda</taxon>
        <taxon>Hexapoda</taxon>
        <taxon>Insecta</taxon>
        <taxon>Pterygota</taxon>
        <taxon>Neoptera</taxon>
        <taxon>Endopterygota</taxon>
        <taxon>Diptera</taxon>
        <taxon>Nematocera</taxon>
        <taxon>Culicoidea</taxon>
        <taxon>Culicidae</taxon>
        <taxon>Culicinae</taxon>
        <taxon>Aedini</taxon>
        <taxon>Aedes</taxon>
        <taxon>Stegomyia</taxon>
    </lineage>
</organism>
<dbReference type="PANTHER" id="PTHR45842">
    <property type="entry name" value="SYNAPTIC ADHESION-LIKE MOLECULE SALM"/>
    <property type="match status" value="1"/>
</dbReference>
<dbReference type="SMART" id="SM00369">
    <property type="entry name" value="LRR_TYP"/>
    <property type="match status" value="10"/>
</dbReference>
<evidence type="ECO:0000313" key="8">
    <source>
        <dbReference type="Proteomes" id="UP000682892"/>
    </source>
</evidence>
<dbReference type="OMA" id="DMGTMPI"/>
<dbReference type="EMBL" id="CH477794">
    <property type="protein sequence ID" value="EAT36134.1"/>
    <property type="molecule type" value="Genomic_DNA"/>
</dbReference>
<evidence type="ECO:0000256" key="6">
    <source>
        <dbReference type="SAM" id="Phobius"/>
    </source>
</evidence>
<accession>Q16P50</accession>
<gene>
    <name evidence="7" type="ORF">AaeL_AAEL011760</name>
</gene>
<feature type="transmembrane region" description="Helical" evidence="6">
    <location>
        <begin position="523"/>
        <end position="546"/>
    </location>
</feature>
<dbReference type="InterPro" id="IPR001611">
    <property type="entry name" value="Leu-rich_rpt"/>
</dbReference>
<proteinExistence type="predicted"/>
<evidence type="ECO:0000256" key="3">
    <source>
        <dbReference type="ARBA" id="ARBA00022737"/>
    </source>
</evidence>
<keyword evidence="2" id="KW-0732">Signal</keyword>
<dbReference type="eggNOG" id="KOG4641">
    <property type="taxonomic scope" value="Eukaryota"/>
</dbReference>
<evidence type="ECO:0000256" key="2">
    <source>
        <dbReference type="ARBA" id="ARBA00022729"/>
    </source>
</evidence>
<reference evidence="7" key="2">
    <citation type="journal article" date="2007" name="Science">
        <title>Genome sequence of Aedes aegypti, a major arbovirus vector.</title>
        <authorList>
            <person name="Nene V."/>
            <person name="Wortman J.R."/>
            <person name="Lawson D."/>
            <person name="Haas B."/>
            <person name="Kodira C."/>
            <person name="Tu Z.J."/>
            <person name="Loftus B."/>
            <person name="Xi Z."/>
            <person name="Megy K."/>
            <person name="Grabherr M."/>
            <person name="Ren Q."/>
            <person name="Zdobnov E.M."/>
            <person name="Lobo N.F."/>
            <person name="Campbell K.S."/>
            <person name="Brown S.E."/>
            <person name="Bonaldo M.F."/>
            <person name="Zhu J."/>
            <person name="Sinkins S.P."/>
            <person name="Hogenkamp D.G."/>
            <person name="Amedeo P."/>
            <person name="Arensburger P."/>
            <person name="Atkinson P.W."/>
            <person name="Bidwell S."/>
            <person name="Biedler J."/>
            <person name="Birney E."/>
            <person name="Bruggner R.V."/>
            <person name="Costas J."/>
            <person name="Coy M.R."/>
            <person name="Crabtree J."/>
            <person name="Crawford M."/>
            <person name="Debruyn B."/>
            <person name="Decaprio D."/>
            <person name="Eiglmeier K."/>
            <person name="Eisenstadt E."/>
            <person name="El-Dorry H."/>
            <person name="Gelbart W.M."/>
            <person name="Gomes S.L."/>
            <person name="Hammond M."/>
            <person name="Hannick L.I."/>
            <person name="Hogan J.R."/>
            <person name="Holmes M.H."/>
            <person name="Jaffe D."/>
            <person name="Johnston J.S."/>
            <person name="Kennedy R.C."/>
            <person name="Koo H."/>
            <person name="Kravitz S."/>
            <person name="Kriventseva E.V."/>
            <person name="Kulp D."/>
            <person name="Labutti K."/>
            <person name="Lee E."/>
            <person name="Li S."/>
            <person name="Lovin D.D."/>
            <person name="Mao C."/>
            <person name="Mauceli E."/>
            <person name="Menck C.F."/>
            <person name="Miller J.R."/>
            <person name="Montgomery P."/>
            <person name="Mori A."/>
            <person name="Nascimento A.L."/>
            <person name="Naveira H.F."/>
            <person name="Nusbaum C."/>
            <person name="O'leary S."/>
            <person name="Orvis J."/>
            <person name="Pertea M."/>
            <person name="Quesneville H."/>
            <person name="Reidenbach K.R."/>
            <person name="Rogers Y.H."/>
            <person name="Roth C.W."/>
            <person name="Schneider J.R."/>
            <person name="Schatz M."/>
            <person name="Shumway M."/>
            <person name="Stanke M."/>
            <person name="Stinson E.O."/>
            <person name="Tubio J.M."/>
            <person name="Vanzee J.P."/>
            <person name="Verjovski-Almeida S."/>
            <person name="Werner D."/>
            <person name="White O."/>
            <person name="Wyder S."/>
            <person name="Zeng Q."/>
            <person name="Zhao Q."/>
            <person name="Zhao Y."/>
            <person name="Hill C.A."/>
            <person name="Raikhel A.S."/>
            <person name="Soares M.B."/>
            <person name="Knudson D.L."/>
            <person name="Lee N.H."/>
            <person name="Galagan J."/>
            <person name="Salzberg S.L."/>
            <person name="Paulsen I.T."/>
            <person name="Dimopoulos G."/>
            <person name="Collins F.H."/>
            <person name="Birren B."/>
            <person name="Fraser-Liggett C.M."/>
            <person name="Severson D.W."/>
        </authorList>
    </citation>
    <scope>NUCLEOTIDE SEQUENCE [LARGE SCALE GENOMIC DNA]</scope>
    <source>
        <strain evidence="7">Liverpool</strain>
    </source>
</reference>
<keyword evidence="6" id="KW-1133">Transmembrane helix</keyword>
<name>Q16P50_AEDAE</name>
<evidence type="ECO:0000256" key="4">
    <source>
        <dbReference type="ARBA" id="ARBA00023180"/>
    </source>
</evidence>
<dbReference type="FunFam" id="3.80.10.10:FF:000770">
    <property type="entry name" value="Uncharacterized protein"/>
    <property type="match status" value="1"/>
</dbReference>
<dbReference type="PANTHER" id="PTHR45842:SF12">
    <property type="entry name" value="KEKKON 5, ISOFORM A"/>
    <property type="match status" value="1"/>
</dbReference>
<reference evidence="7" key="1">
    <citation type="submission" date="2005-10" db="EMBL/GenBank/DDBJ databases">
        <authorList>
            <person name="Loftus B.J."/>
            <person name="Nene V.M."/>
            <person name="Hannick L.I."/>
            <person name="Bidwell S."/>
            <person name="Haas B."/>
            <person name="Amedeo P."/>
            <person name="Orvis J."/>
            <person name="Wortman J.R."/>
            <person name="White O.R."/>
            <person name="Salzberg S."/>
            <person name="Shumway M."/>
            <person name="Koo H."/>
            <person name="Zhao Y."/>
            <person name="Holmes M."/>
            <person name="Miller J."/>
            <person name="Schatz M."/>
            <person name="Pop M."/>
            <person name="Pai G."/>
            <person name="Utterback T."/>
            <person name="Rogers Y.-H."/>
            <person name="Kravitz S."/>
            <person name="Fraser C.M."/>
        </authorList>
    </citation>
    <scope>NUCLEOTIDE SEQUENCE</scope>
    <source>
        <strain evidence="7">Liverpool</strain>
    </source>
</reference>
<evidence type="ECO:0000313" key="7">
    <source>
        <dbReference type="EMBL" id="EAT36134.1"/>
    </source>
</evidence>
<sequence length="670" mass="75444">MHSSIDGTARKAVAAAHTPISVIVLTLLLVSVQVTSSHLQKRCPTDCECNLDQRGLYQTVCSRVQWRTVPVQDFDKEVEVILIRGSKNSLTIGPVFQSLSKLEVLKITNANVPAIGMNSFWGLVKLRTLDLSRNNITQITVENFRGQDNLLELDLSKNRMERIASGTFGHLKSLKSLNLADNSIDELNARLFLHLAKLKHLDLSRNPIDDLPPEVFKDVQELKVLKVRGCHLLNVNPQVYNMLTHLSELDLGQNQFTYFVRTEFKDLKRLRVLRLDGNQLSVVVDHLFEYQKSLNILDLSFNRLAKISEKAFENLSNLTYLDVSYNKLSRIEPECLEPVAANLRTFNISGNLQLDLMEVNPTFQVIPNISTLAVADMGPLPLKLFEPFKQLRTLNLSGNHIDNVTLQIIHPLAHLRLLDLSRNQLSGVEDRHASQLAQIADLRMDNNPLICDRCHMGALIDMATELPWPEKPVCFLPERLRGIPIDDLQPDSVEICMEVIVDEDHDAASTSHNFLEQAGSVSVLAFCGLMVFIVLAVIVVSTAICLSRHRARYYTHEEKRGNGIRFKVIPLSWTFLSENANPTSRDCKSEDILQSATTAFSPSHIEQEEQHRDTMMEKNGTETSILTAAGSEINFKFPYTDRVCTIDEMCIPPPPPPPSKPPANVIERFD</sequence>
<dbReference type="PRINTS" id="PR00019">
    <property type="entry name" value="LEURICHRPT"/>
</dbReference>
<keyword evidence="4" id="KW-0325">Glycoprotein</keyword>
<dbReference type="Proteomes" id="UP000682892">
    <property type="component" value="Unassembled WGS sequence"/>
</dbReference>
<dbReference type="PROSITE" id="PS51450">
    <property type="entry name" value="LRR"/>
    <property type="match status" value="6"/>
</dbReference>